<dbReference type="eggNOG" id="ENOG502RHMQ">
    <property type="taxonomic scope" value="Eukaryota"/>
</dbReference>
<keyword evidence="2" id="KW-1185">Reference proteome</keyword>
<dbReference type="InParanoid" id="A8NNT3"/>
<sequence length="280" mass="31455">MGQANSVVSSAVDSAISEFKENILKWATPRTTRFVPTEQDVLAVEGYLLPYLPIEVINIILDEAEYWPHLICSRESDPPRRVIASASPDHNMSVCYLISPKISEYCLTRRTKLKVRRIVFHTLSHDQGWGGDAGLTGLYEGSYTWFEAAIFRNLEGNDDSDPDEIARSVQSLENRGSDFSRPFQVSNPDTGKKVWLLQKNVRASHDEVMHEIVWDGKDVPREADGLTSEEEATSEKGSGLGYGFVRQLQAGDHIAIFARAQYPGWTNHVVGVDMQIFYSM</sequence>
<dbReference type="EMBL" id="AACS02000012">
    <property type="protein sequence ID" value="EAU86681.1"/>
    <property type="molecule type" value="Genomic_DNA"/>
</dbReference>
<evidence type="ECO:0000313" key="2">
    <source>
        <dbReference type="Proteomes" id="UP000001861"/>
    </source>
</evidence>
<protein>
    <submittedName>
        <fullName evidence="1">Uncharacterized protein</fullName>
    </submittedName>
</protein>
<dbReference type="STRING" id="240176.A8NNT3"/>
<gene>
    <name evidence="1" type="ORF">CC1G_07339</name>
</gene>
<accession>A8NNT3</accession>
<dbReference type="AlphaFoldDB" id="A8NNT3"/>
<dbReference type="Proteomes" id="UP000001861">
    <property type="component" value="Unassembled WGS sequence"/>
</dbReference>
<dbReference type="KEGG" id="cci:CC1G_07339"/>
<reference evidence="1 2" key="1">
    <citation type="journal article" date="2010" name="Proc. Natl. Acad. Sci. U.S.A.">
        <title>Insights into evolution of multicellular fungi from the assembled chromosomes of the mushroom Coprinopsis cinerea (Coprinus cinereus).</title>
        <authorList>
            <person name="Stajich J.E."/>
            <person name="Wilke S.K."/>
            <person name="Ahren D."/>
            <person name="Au C.H."/>
            <person name="Birren B.W."/>
            <person name="Borodovsky M."/>
            <person name="Burns C."/>
            <person name="Canback B."/>
            <person name="Casselton L.A."/>
            <person name="Cheng C.K."/>
            <person name="Deng J."/>
            <person name="Dietrich F.S."/>
            <person name="Fargo D.C."/>
            <person name="Farman M.L."/>
            <person name="Gathman A.C."/>
            <person name="Goldberg J."/>
            <person name="Guigo R."/>
            <person name="Hoegger P.J."/>
            <person name="Hooker J.B."/>
            <person name="Huggins A."/>
            <person name="James T.Y."/>
            <person name="Kamada T."/>
            <person name="Kilaru S."/>
            <person name="Kodira C."/>
            <person name="Kues U."/>
            <person name="Kupfer D."/>
            <person name="Kwan H.S."/>
            <person name="Lomsadze A."/>
            <person name="Li W."/>
            <person name="Lilly W.W."/>
            <person name="Ma L.J."/>
            <person name="Mackey A.J."/>
            <person name="Manning G."/>
            <person name="Martin F."/>
            <person name="Muraguchi H."/>
            <person name="Natvig D.O."/>
            <person name="Palmerini H."/>
            <person name="Ramesh M.A."/>
            <person name="Rehmeyer C.J."/>
            <person name="Roe B.A."/>
            <person name="Shenoy N."/>
            <person name="Stanke M."/>
            <person name="Ter-Hovhannisyan V."/>
            <person name="Tunlid A."/>
            <person name="Velagapudi R."/>
            <person name="Vision T.J."/>
            <person name="Zeng Q."/>
            <person name="Zolan M.E."/>
            <person name="Pukkila P.J."/>
        </authorList>
    </citation>
    <scope>NUCLEOTIDE SEQUENCE [LARGE SCALE GENOMIC DNA]</scope>
    <source>
        <strain evidence="2">Okayama-7 / 130 / ATCC MYA-4618 / FGSC 9003</strain>
    </source>
</reference>
<dbReference type="OMA" id="KEHTIVW"/>
<dbReference type="GeneID" id="6011725"/>
<name>A8NNT3_COPC7</name>
<dbReference type="OrthoDB" id="66095at2759"/>
<organism evidence="1 2">
    <name type="scientific">Coprinopsis cinerea (strain Okayama-7 / 130 / ATCC MYA-4618 / FGSC 9003)</name>
    <name type="common">Inky cap fungus</name>
    <name type="synonym">Hormographiella aspergillata</name>
    <dbReference type="NCBI Taxonomy" id="240176"/>
    <lineage>
        <taxon>Eukaryota</taxon>
        <taxon>Fungi</taxon>
        <taxon>Dikarya</taxon>
        <taxon>Basidiomycota</taxon>
        <taxon>Agaricomycotina</taxon>
        <taxon>Agaricomycetes</taxon>
        <taxon>Agaricomycetidae</taxon>
        <taxon>Agaricales</taxon>
        <taxon>Agaricineae</taxon>
        <taxon>Psathyrellaceae</taxon>
        <taxon>Coprinopsis</taxon>
    </lineage>
</organism>
<evidence type="ECO:0000313" key="1">
    <source>
        <dbReference type="EMBL" id="EAU86681.1"/>
    </source>
</evidence>
<dbReference type="RefSeq" id="XP_001835197.1">
    <property type="nucleotide sequence ID" value="XM_001835145.2"/>
</dbReference>
<proteinExistence type="predicted"/>
<comment type="caution">
    <text evidence="1">The sequence shown here is derived from an EMBL/GenBank/DDBJ whole genome shotgun (WGS) entry which is preliminary data.</text>
</comment>
<dbReference type="VEuPathDB" id="FungiDB:CC1G_07339"/>